<evidence type="ECO:0000256" key="1">
    <source>
        <dbReference type="SAM" id="Phobius"/>
    </source>
</evidence>
<evidence type="ECO:0000313" key="4">
    <source>
        <dbReference type="Proteomes" id="UP000199648"/>
    </source>
</evidence>
<keyword evidence="1" id="KW-0812">Transmembrane</keyword>
<name>A0A1G5R0X9_9GAMM</name>
<evidence type="ECO:0000313" key="3">
    <source>
        <dbReference type="EMBL" id="SCZ67754.1"/>
    </source>
</evidence>
<feature type="transmembrane region" description="Helical" evidence="1">
    <location>
        <begin position="150"/>
        <end position="177"/>
    </location>
</feature>
<dbReference type="STRING" id="415747.SAMN03097708_03195"/>
<organism evidence="3 4">
    <name type="scientific">Thiohalomonas denitrificans</name>
    <dbReference type="NCBI Taxonomy" id="415747"/>
    <lineage>
        <taxon>Bacteria</taxon>
        <taxon>Pseudomonadati</taxon>
        <taxon>Pseudomonadota</taxon>
        <taxon>Gammaproteobacteria</taxon>
        <taxon>Thiohalomonadales</taxon>
        <taxon>Thiohalomonadaceae</taxon>
        <taxon>Thiohalomonas</taxon>
    </lineage>
</organism>
<keyword evidence="1" id="KW-0472">Membrane</keyword>
<feature type="domain" description="DUF2062" evidence="2">
    <location>
        <begin position="45"/>
        <end position="184"/>
    </location>
</feature>
<dbReference type="AlphaFoldDB" id="A0A1G5R0X9"/>
<keyword evidence="1" id="KW-1133">Transmembrane helix</keyword>
<dbReference type="PANTHER" id="PTHR40547:SF1">
    <property type="entry name" value="SLL0298 PROTEIN"/>
    <property type="match status" value="1"/>
</dbReference>
<evidence type="ECO:0000259" key="2">
    <source>
        <dbReference type="Pfam" id="PF09835"/>
    </source>
</evidence>
<sequence length="202" mass="23024">MGYRDRREPVSATRYSTRAVLGMPKRLIKHYMPDHDTLRKHRHLKVFGTLHHSPNLWHLNRRSASGAFAVGLFMAFVPVPFQMLLAAGGAILARVNLPLSVLLVWVTNPVTMPPIFFGAYRLGTWLLGARERDVNFALSPEWLLYEMGTIWQPLLLGCLILGTLSAVAGFGVIRGLWRLRLVRHHHRKKQDRAAREVTSKFN</sequence>
<gene>
    <name evidence="3" type="ORF">SAMN03097708_03195</name>
</gene>
<protein>
    <recommendedName>
        <fullName evidence="2">DUF2062 domain-containing protein</fullName>
    </recommendedName>
</protein>
<feature type="transmembrane region" description="Helical" evidence="1">
    <location>
        <begin position="67"/>
        <end position="93"/>
    </location>
</feature>
<reference evidence="3 4" key="1">
    <citation type="submission" date="2016-10" db="EMBL/GenBank/DDBJ databases">
        <authorList>
            <person name="de Groot N.N."/>
        </authorList>
    </citation>
    <scope>NUCLEOTIDE SEQUENCE [LARGE SCALE GENOMIC DNA]</scope>
    <source>
        <strain evidence="3 4">HLD2</strain>
    </source>
</reference>
<dbReference type="EMBL" id="FMWD01000016">
    <property type="protein sequence ID" value="SCZ67754.1"/>
    <property type="molecule type" value="Genomic_DNA"/>
</dbReference>
<accession>A0A1G5R0X9</accession>
<proteinExistence type="predicted"/>
<dbReference type="Pfam" id="PF09835">
    <property type="entry name" value="DUF2062"/>
    <property type="match status" value="1"/>
</dbReference>
<dbReference type="InterPro" id="IPR018639">
    <property type="entry name" value="DUF2062"/>
</dbReference>
<keyword evidence="4" id="KW-1185">Reference proteome</keyword>
<dbReference type="PANTHER" id="PTHR40547">
    <property type="entry name" value="SLL0298 PROTEIN"/>
    <property type="match status" value="1"/>
</dbReference>
<dbReference type="Proteomes" id="UP000199648">
    <property type="component" value="Unassembled WGS sequence"/>
</dbReference>